<comment type="caution">
    <text evidence="1">The sequence shown here is derived from an EMBL/GenBank/DDBJ whole genome shotgun (WGS) entry which is preliminary data.</text>
</comment>
<evidence type="ECO:0000313" key="2">
    <source>
        <dbReference type="Proteomes" id="UP000805649"/>
    </source>
</evidence>
<gene>
    <name evidence="1" type="ORF">CTRU02_201995</name>
</gene>
<organism evidence="1 2">
    <name type="scientific">Colletotrichum truncatum</name>
    <name type="common">Anthracnose fungus</name>
    <name type="synonym">Colletotrichum capsici</name>
    <dbReference type="NCBI Taxonomy" id="5467"/>
    <lineage>
        <taxon>Eukaryota</taxon>
        <taxon>Fungi</taxon>
        <taxon>Dikarya</taxon>
        <taxon>Ascomycota</taxon>
        <taxon>Pezizomycotina</taxon>
        <taxon>Sordariomycetes</taxon>
        <taxon>Hypocreomycetidae</taxon>
        <taxon>Glomerellales</taxon>
        <taxon>Glomerellaceae</taxon>
        <taxon>Colletotrichum</taxon>
        <taxon>Colletotrichum truncatum species complex</taxon>
    </lineage>
</organism>
<name>A0ACC3ZJ30_COLTU</name>
<accession>A0ACC3ZJ30</accession>
<sequence length="87" mass="9587">MELELAPGRTRDVMQRSARQCLKVGGSLAGIRFSGKKRRRHTLDEMQPTDDGCGRRMPTWVCQSECEWAIVSRSGGWACACVGADDG</sequence>
<protein>
    <submittedName>
        <fullName evidence="1">Uncharacterized protein</fullName>
    </submittedName>
</protein>
<dbReference type="EMBL" id="VUJX02000001">
    <property type="protein sequence ID" value="KAL0944108.1"/>
    <property type="molecule type" value="Genomic_DNA"/>
</dbReference>
<evidence type="ECO:0000313" key="1">
    <source>
        <dbReference type="EMBL" id="KAL0944108.1"/>
    </source>
</evidence>
<keyword evidence="2" id="KW-1185">Reference proteome</keyword>
<dbReference type="Proteomes" id="UP000805649">
    <property type="component" value="Unassembled WGS sequence"/>
</dbReference>
<reference evidence="1 2" key="1">
    <citation type="journal article" date="2020" name="Phytopathology">
        <title>Genome Sequence Resources of Colletotrichum truncatum, C. plurivorum, C. musicola, and C. sojae: Four Species Pathogenic to Soybean (Glycine max).</title>
        <authorList>
            <person name="Rogerio F."/>
            <person name="Boufleur T.R."/>
            <person name="Ciampi-Guillardi M."/>
            <person name="Sukno S.A."/>
            <person name="Thon M.R."/>
            <person name="Massola Junior N.S."/>
            <person name="Baroncelli R."/>
        </authorList>
    </citation>
    <scope>NUCLEOTIDE SEQUENCE [LARGE SCALE GENOMIC DNA]</scope>
    <source>
        <strain evidence="1 2">CMES1059</strain>
    </source>
</reference>
<proteinExistence type="predicted"/>